<dbReference type="EMBL" id="JABTTQ020003081">
    <property type="protein sequence ID" value="KAK6120439.1"/>
    <property type="molecule type" value="Genomic_DNA"/>
</dbReference>
<comment type="caution">
    <text evidence="4">The sequence shown here is derived from an EMBL/GenBank/DDBJ whole genome shotgun (WGS) entry which is preliminary data.</text>
</comment>
<dbReference type="InterPro" id="IPR002562">
    <property type="entry name" value="3'-5'_exonuclease_dom"/>
</dbReference>
<dbReference type="CDD" id="cd06141">
    <property type="entry name" value="WRN_exo"/>
    <property type="match status" value="1"/>
</dbReference>
<gene>
    <name evidence="4" type="ORF">DH2020_045817</name>
</gene>
<organism evidence="4 5">
    <name type="scientific">Rehmannia glutinosa</name>
    <name type="common">Chinese foxglove</name>
    <dbReference type="NCBI Taxonomy" id="99300"/>
    <lineage>
        <taxon>Eukaryota</taxon>
        <taxon>Viridiplantae</taxon>
        <taxon>Streptophyta</taxon>
        <taxon>Embryophyta</taxon>
        <taxon>Tracheophyta</taxon>
        <taxon>Spermatophyta</taxon>
        <taxon>Magnoliopsida</taxon>
        <taxon>eudicotyledons</taxon>
        <taxon>Gunneridae</taxon>
        <taxon>Pentapetalae</taxon>
        <taxon>asterids</taxon>
        <taxon>lamiids</taxon>
        <taxon>Lamiales</taxon>
        <taxon>Orobanchaceae</taxon>
        <taxon>Rehmannieae</taxon>
        <taxon>Rehmannia</taxon>
    </lineage>
</organism>
<reference evidence="4 5" key="1">
    <citation type="journal article" date="2021" name="Comput. Struct. Biotechnol. J.">
        <title>De novo genome assembly of the potent medicinal plant Rehmannia glutinosa using nanopore technology.</title>
        <authorList>
            <person name="Ma L."/>
            <person name="Dong C."/>
            <person name="Song C."/>
            <person name="Wang X."/>
            <person name="Zheng X."/>
            <person name="Niu Y."/>
            <person name="Chen S."/>
            <person name="Feng W."/>
        </authorList>
    </citation>
    <scope>NUCLEOTIDE SEQUENCE [LARGE SCALE GENOMIC DNA]</scope>
    <source>
        <strain evidence="4">DH-2019</strain>
    </source>
</reference>
<keyword evidence="5" id="KW-1185">Reference proteome</keyword>
<evidence type="ECO:0000256" key="1">
    <source>
        <dbReference type="ARBA" id="ARBA00022722"/>
    </source>
</evidence>
<proteinExistence type="predicted"/>
<dbReference type="InterPro" id="IPR012337">
    <property type="entry name" value="RNaseH-like_sf"/>
</dbReference>
<dbReference type="PANTHER" id="PTHR13620">
    <property type="entry name" value="3-5 EXONUCLEASE"/>
    <property type="match status" value="1"/>
</dbReference>
<evidence type="ECO:0000313" key="5">
    <source>
        <dbReference type="Proteomes" id="UP001318860"/>
    </source>
</evidence>
<evidence type="ECO:0000256" key="2">
    <source>
        <dbReference type="ARBA" id="ARBA00022801"/>
    </source>
</evidence>
<evidence type="ECO:0000259" key="3">
    <source>
        <dbReference type="SMART" id="SM00474"/>
    </source>
</evidence>
<dbReference type="PANTHER" id="PTHR13620:SF105">
    <property type="entry name" value="OS01G0737700 PROTEIN"/>
    <property type="match status" value="1"/>
</dbReference>
<dbReference type="Pfam" id="PF01612">
    <property type="entry name" value="DNA_pol_A_exo1"/>
    <property type="match status" value="1"/>
</dbReference>
<dbReference type="Proteomes" id="UP001318860">
    <property type="component" value="Unassembled WGS sequence"/>
</dbReference>
<keyword evidence="1" id="KW-0540">Nuclease</keyword>
<dbReference type="InterPro" id="IPR036397">
    <property type="entry name" value="RNaseH_sf"/>
</dbReference>
<keyword evidence="2" id="KW-0378">Hydrolase</keyword>
<sequence length="213" mass="24090">MTTSMEIKNHQLPYHTHNTYSVFFFGDNIFTTVTHDPAIVSNWISTVKSVNRGTLIVGLDVEWRPCFIANRQRNPVATIQICVGNRCLIYQIIHSPFIPQSLTDFLSDDNCTFVGVGVKQDLEKLNEDYGIGSHARAMELGWLAADVYDRKGLKYAGLKQLANLVLGKEMQKPKRVTLSNWASSWLMDKQVRYACLDAFVSFEIGRNLINPSS</sequence>
<dbReference type="SMART" id="SM00474">
    <property type="entry name" value="35EXOc"/>
    <property type="match status" value="1"/>
</dbReference>
<dbReference type="InterPro" id="IPR051132">
    <property type="entry name" value="3-5_Exonuclease_domain"/>
</dbReference>
<evidence type="ECO:0000313" key="4">
    <source>
        <dbReference type="EMBL" id="KAK6120439.1"/>
    </source>
</evidence>
<dbReference type="Gene3D" id="3.30.420.10">
    <property type="entry name" value="Ribonuclease H-like superfamily/Ribonuclease H"/>
    <property type="match status" value="1"/>
</dbReference>
<protein>
    <recommendedName>
        <fullName evidence="3">3'-5' exonuclease domain-containing protein</fullName>
    </recommendedName>
</protein>
<name>A0ABR0UD38_REHGL</name>
<accession>A0ABR0UD38</accession>
<feature type="domain" description="3'-5' exonuclease" evidence="3">
    <location>
        <begin position="37"/>
        <end position="213"/>
    </location>
</feature>
<dbReference type="SUPFAM" id="SSF53098">
    <property type="entry name" value="Ribonuclease H-like"/>
    <property type="match status" value="1"/>
</dbReference>